<evidence type="ECO:0000313" key="1">
    <source>
        <dbReference type="EMBL" id="QQV75952.1"/>
    </source>
</evidence>
<reference evidence="2" key="1">
    <citation type="submission" date="2020-09" db="EMBL/GenBank/DDBJ databases">
        <title>Sphingomonas sp., a new species isolated from pork steak.</title>
        <authorList>
            <person name="Heidler von Heilborn D."/>
        </authorList>
    </citation>
    <scope>NUCLEOTIDE SEQUENCE [LARGE SCALE GENOMIC DNA]</scope>
</reference>
<protein>
    <submittedName>
        <fullName evidence="1">Uncharacterized protein</fullName>
    </submittedName>
</protein>
<evidence type="ECO:0000313" key="2">
    <source>
        <dbReference type="Proteomes" id="UP000595894"/>
    </source>
</evidence>
<proteinExistence type="predicted"/>
<dbReference type="AlphaFoldDB" id="A0A974NSA3"/>
<gene>
    <name evidence="1" type="ORF">H5J25_10130</name>
</gene>
<name>A0A974NSA3_9SPHN</name>
<dbReference type="EMBL" id="CP061035">
    <property type="protein sequence ID" value="QQV75952.1"/>
    <property type="molecule type" value="Genomic_DNA"/>
</dbReference>
<dbReference type="RefSeq" id="WP_202090624.1">
    <property type="nucleotide sequence ID" value="NZ_CP061035.1"/>
</dbReference>
<sequence length="76" mass="8437">MTGDDILHLIVATLARKMGGSTRRWRLAVGPIRVHDPATHPHCNWSVSPSGDARDIAAIEHLLDELRLSHPLVTQR</sequence>
<dbReference type="KEGG" id="sari:H5J25_10130"/>
<dbReference type="Proteomes" id="UP000595894">
    <property type="component" value="Chromosome"/>
</dbReference>
<accession>A0A974NSA3</accession>
<organism evidence="1 2">
    <name type="scientific">Sphingomonas aliaeris</name>
    <dbReference type="NCBI Taxonomy" id="2759526"/>
    <lineage>
        <taxon>Bacteria</taxon>
        <taxon>Pseudomonadati</taxon>
        <taxon>Pseudomonadota</taxon>
        <taxon>Alphaproteobacteria</taxon>
        <taxon>Sphingomonadales</taxon>
        <taxon>Sphingomonadaceae</taxon>
        <taxon>Sphingomonas</taxon>
    </lineage>
</organism>
<keyword evidence="2" id="KW-1185">Reference proteome</keyword>